<reference evidence="2 3" key="1">
    <citation type="submission" date="2024-02" db="EMBL/GenBank/DDBJ databases">
        <title>Discinaceae phylogenomics.</title>
        <authorList>
            <person name="Dirks A.C."/>
            <person name="James T.Y."/>
        </authorList>
    </citation>
    <scope>NUCLEOTIDE SEQUENCE [LARGE SCALE GENOMIC DNA]</scope>
    <source>
        <strain evidence="2 3">ACD0624</strain>
    </source>
</reference>
<dbReference type="Pfam" id="PF08568">
    <property type="entry name" value="Kinetochor_Ybp2"/>
    <property type="match status" value="1"/>
</dbReference>
<dbReference type="PANTHER" id="PTHR28020:SF1">
    <property type="entry name" value="YAP1-BINDING PROTEIN 1-RELATED"/>
    <property type="match status" value="1"/>
</dbReference>
<name>A0ABR3GHP6_9PEZI</name>
<sequence>MERMVTIEKAIVAIKTAAEEIPAGDFLSYSTILDVHLSFAHEFFSPDEQHQLLEALTGILSTHEDLARDISWDLVSVLLPFLESPSPTTLQTAETLITSAATKGNPREVFIKVLESLSSLSWAPQPTSEDEHDEDGDEDEHEDKAAHSGDEGEDEIPEKEEKREEDKLVHKHSLKKFHALLSALSIVHPRIAAKFPSRFLSTELTTLLGVFMKSVQWLEREEVDGVLRAVLEFVELAKPELPQPKKQSLAKGEKPPLPPRVSTAENLATLSSTQTEEVSPEALLQARLLQSFLSHILEIYLLRTRTRFNGSSADFSETPHEHDHPHLAEDPEERGLVVGWAGTYDEEVVRKEKSKVPGGQTLIDDERAVRAGRRDVKQIVEDIASLCEELGLKADELLKVCETVEEHEHANEESENVDVPAPSSADEVPLSKVGSLFLLAEHFTRVPMSSINIFPDHEKVSRNFLVLASVHTQPPVVDAVLFLGAFALYQGGGLGEIPGELEDFLMYLQTFAAISATATSPQARFLAHHHVTTVLKKHPDEAVRLAYIKDTLEHCPFESLKERVVVILKDEIMHATMESSNSIFSTPVVLEELSSVLFPDVGDLFSGSDQQNWSAFKNHYPRLVATVNFYYFLLKSPAAQSHLGSWNKEHAERVETRFLQPLAKVVGGFKSRRGVGDTDGSMEFELDILAEVLERVDDTKKAIQ</sequence>
<dbReference type="EMBL" id="JBBBZM010000068">
    <property type="protein sequence ID" value="KAL0635488.1"/>
    <property type="molecule type" value="Genomic_DNA"/>
</dbReference>
<evidence type="ECO:0000313" key="3">
    <source>
        <dbReference type="Proteomes" id="UP001447188"/>
    </source>
</evidence>
<gene>
    <name evidence="2" type="primary">YBP1</name>
    <name evidence="2" type="ORF">Q9L58_005536</name>
</gene>
<comment type="caution">
    <text evidence="2">The sequence shown here is derived from an EMBL/GenBank/DDBJ whole genome shotgun (WGS) entry which is preliminary data.</text>
</comment>
<dbReference type="InterPro" id="IPR013877">
    <property type="entry name" value="YAP-bd/ALF4/Glomulin"/>
</dbReference>
<evidence type="ECO:0000256" key="1">
    <source>
        <dbReference type="SAM" id="MobiDB-lite"/>
    </source>
</evidence>
<dbReference type="SUPFAM" id="SSF48371">
    <property type="entry name" value="ARM repeat"/>
    <property type="match status" value="1"/>
</dbReference>
<dbReference type="Proteomes" id="UP001447188">
    <property type="component" value="Unassembled WGS sequence"/>
</dbReference>
<evidence type="ECO:0000313" key="2">
    <source>
        <dbReference type="EMBL" id="KAL0635488.1"/>
    </source>
</evidence>
<accession>A0ABR3GHP6</accession>
<protein>
    <submittedName>
        <fullName evidence="2">YAP1-binding protein 1</fullName>
    </submittedName>
</protein>
<feature type="compositionally biased region" description="Acidic residues" evidence="1">
    <location>
        <begin position="128"/>
        <end position="141"/>
    </location>
</feature>
<keyword evidence="3" id="KW-1185">Reference proteome</keyword>
<organism evidence="2 3">
    <name type="scientific">Discina gigas</name>
    <dbReference type="NCBI Taxonomy" id="1032678"/>
    <lineage>
        <taxon>Eukaryota</taxon>
        <taxon>Fungi</taxon>
        <taxon>Dikarya</taxon>
        <taxon>Ascomycota</taxon>
        <taxon>Pezizomycotina</taxon>
        <taxon>Pezizomycetes</taxon>
        <taxon>Pezizales</taxon>
        <taxon>Discinaceae</taxon>
        <taxon>Discina</taxon>
    </lineage>
</organism>
<dbReference type="InterPro" id="IPR016024">
    <property type="entry name" value="ARM-type_fold"/>
</dbReference>
<dbReference type="PANTHER" id="PTHR28020">
    <property type="entry name" value="YAP1-BINDING PROTEIN 1-RELATED"/>
    <property type="match status" value="1"/>
</dbReference>
<proteinExistence type="predicted"/>
<feature type="region of interest" description="Disordered" evidence="1">
    <location>
        <begin position="121"/>
        <end position="167"/>
    </location>
</feature>
<dbReference type="InterPro" id="IPR040347">
    <property type="entry name" value="YBP1/2"/>
</dbReference>